<dbReference type="AlphaFoldDB" id="A0A7D7N9G3"/>
<feature type="domain" description="DUF559" evidence="1">
    <location>
        <begin position="10"/>
        <end position="113"/>
    </location>
</feature>
<proteinExistence type="predicted"/>
<dbReference type="KEGG" id="nsg:H3L94_09400"/>
<dbReference type="Proteomes" id="UP000514752">
    <property type="component" value="Chromosome"/>
</dbReference>
<dbReference type="InterPro" id="IPR047216">
    <property type="entry name" value="Endonuclease_DUF559_bact"/>
</dbReference>
<dbReference type="Pfam" id="PF04480">
    <property type="entry name" value="DUF559"/>
    <property type="match status" value="1"/>
</dbReference>
<dbReference type="PANTHER" id="PTHR38590">
    <property type="entry name" value="BLL0828 PROTEIN"/>
    <property type="match status" value="1"/>
</dbReference>
<keyword evidence="2" id="KW-0540">Nuclease</keyword>
<dbReference type="GO" id="GO:0004519">
    <property type="term" value="F:endonuclease activity"/>
    <property type="evidence" value="ECO:0007669"/>
    <property type="project" value="UniProtKB-KW"/>
</dbReference>
<keyword evidence="2" id="KW-0378">Hydrolase</keyword>
<evidence type="ECO:0000313" key="3">
    <source>
        <dbReference type="Proteomes" id="UP000514752"/>
    </source>
</evidence>
<reference evidence="2 3" key="1">
    <citation type="submission" date="2020-07" db="EMBL/GenBank/DDBJ databases">
        <title>Genomic diversity of species in the Neisseriaceae family.</title>
        <authorList>
            <person name="Vincent A.T."/>
            <person name="Bernet E."/>
            <person name="Veyrier F.J."/>
        </authorList>
    </citation>
    <scope>NUCLEOTIDE SEQUENCE [LARGE SCALE GENOMIC DNA]</scope>
    <source>
        <strain evidence="2 3">DSM 22244</strain>
    </source>
</reference>
<gene>
    <name evidence="2" type="ORF">H3L94_09400</name>
</gene>
<dbReference type="InterPro" id="IPR011335">
    <property type="entry name" value="Restrct_endonuc-II-like"/>
</dbReference>
<dbReference type="CDD" id="cd01038">
    <property type="entry name" value="Endonuclease_DUF559"/>
    <property type="match status" value="1"/>
</dbReference>
<dbReference type="InterPro" id="IPR007569">
    <property type="entry name" value="DUF559"/>
</dbReference>
<dbReference type="PANTHER" id="PTHR38590:SF1">
    <property type="entry name" value="BLL0828 PROTEIN"/>
    <property type="match status" value="1"/>
</dbReference>
<evidence type="ECO:0000313" key="2">
    <source>
        <dbReference type="EMBL" id="QMT40059.1"/>
    </source>
</evidence>
<protein>
    <submittedName>
        <fullName evidence="2">Endonuclease domain-containing protein</fullName>
    </submittedName>
</protein>
<dbReference type="SUPFAM" id="SSF52980">
    <property type="entry name" value="Restriction endonuclease-like"/>
    <property type="match status" value="1"/>
</dbReference>
<name>A0A7D7N9G3_9NEIS</name>
<dbReference type="RefSeq" id="WP_182121810.1">
    <property type="nucleotide sequence ID" value="NZ_CP059567.1"/>
</dbReference>
<organism evidence="2 3">
    <name type="scientific">Neisseria shayeganii</name>
    <dbReference type="NCBI Taxonomy" id="607712"/>
    <lineage>
        <taxon>Bacteria</taxon>
        <taxon>Pseudomonadati</taxon>
        <taxon>Pseudomonadota</taxon>
        <taxon>Betaproteobacteria</taxon>
        <taxon>Neisseriales</taxon>
        <taxon>Neisseriaceae</taxon>
        <taxon>Neisseria</taxon>
    </lineage>
</organism>
<accession>A0A7D7N9G3</accession>
<keyword evidence="2" id="KW-0255">Endonuclease</keyword>
<sequence>MRHSTRNPALQQNARELRRNMTLAERRLWQCLRGRQLNGIKFRRQQSIGSYIVDFVSMEHRLVVELDGGQHAERTEYDNKRTEFLNNQGYRVVRFWNNEVLQQTEAVLDKIVGMCGGWEK</sequence>
<dbReference type="EMBL" id="CP059567">
    <property type="protein sequence ID" value="QMT40059.1"/>
    <property type="molecule type" value="Genomic_DNA"/>
</dbReference>
<evidence type="ECO:0000259" key="1">
    <source>
        <dbReference type="Pfam" id="PF04480"/>
    </source>
</evidence>
<dbReference type="Gene3D" id="3.40.960.10">
    <property type="entry name" value="VSR Endonuclease"/>
    <property type="match status" value="1"/>
</dbReference>